<dbReference type="Proteomes" id="UP001500575">
    <property type="component" value="Unassembled WGS sequence"/>
</dbReference>
<keyword evidence="3" id="KW-1185">Reference proteome</keyword>
<dbReference type="InterPro" id="IPR027383">
    <property type="entry name" value="Znf_put"/>
</dbReference>
<accession>A0ABN2YAH1</accession>
<reference evidence="2 3" key="1">
    <citation type="journal article" date="2019" name="Int. J. Syst. Evol. Microbiol.">
        <title>The Global Catalogue of Microorganisms (GCM) 10K type strain sequencing project: providing services to taxonomists for standard genome sequencing and annotation.</title>
        <authorList>
            <consortium name="The Broad Institute Genomics Platform"/>
            <consortium name="The Broad Institute Genome Sequencing Center for Infectious Disease"/>
            <person name="Wu L."/>
            <person name="Ma J."/>
        </authorList>
    </citation>
    <scope>NUCLEOTIDE SEQUENCE [LARGE SCALE GENOMIC DNA]</scope>
    <source>
        <strain evidence="2 3">JCM 16021</strain>
    </source>
</reference>
<feature type="domain" description="Putative zinc-finger" evidence="1">
    <location>
        <begin position="6"/>
        <end position="40"/>
    </location>
</feature>
<name>A0ABN2YAH1_9ACTN</name>
<organism evidence="2 3">
    <name type="scientific">Nocardioides bigeumensis</name>
    <dbReference type="NCBI Taxonomy" id="433657"/>
    <lineage>
        <taxon>Bacteria</taxon>
        <taxon>Bacillati</taxon>
        <taxon>Actinomycetota</taxon>
        <taxon>Actinomycetes</taxon>
        <taxon>Propionibacteriales</taxon>
        <taxon>Nocardioidaceae</taxon>
        <taxon>Nocardioides</taxon>
    </lineage>
</organism>
<evidence type="ECO:0000259" key="1">
    <source>
        <dbReference type="Pfam" id="PF13490"/>
    </source>
</evidence>
<proteinExistence type="predicted"/>
<evidence type="ECO:0000313" key="3">
    <source>
        <dbReference type="Proteomes" id="UP001500575"/>
    </source>
</evidence>
<dbReference type="InterPro" id="IPR024020">
    <property type="entry name" value="Anit_sigma_mycothiol_RsrA"/>
</dbReference>
<dbReference type="NCBIfam" id="TIGR03988">
    <property type="entry name" value="antisig_RsrA"/>
    <property type="match status" value="1"/>
</dbReference>
<protein>
    <recommendedName>
        <fullName evidence="1">Putative zinc-finger domain-containing protein</fullName>
    </recommendedName>
</protein>
<dbReference type="EMBL" id="BAAAQQ010000011">
    <property type="protein sequence ID" value="GAA2124214.1"/>
    <property type="molecule type" value="Genomic_DNA"/>
</dbReference>
<dbReference type="RefSeq" id="WP_344303629.1">
    <property type="nucleotide sequence ID" value="NZ_BAAAQQ010000011.1"/>
</dbReference>
<sequence length="109" mass="12006">MSHTECTAFLEQIVYYLDNELAEEDVVEVRLHLDGCGPCHDAYDVQKAIKSLVARSCSERAPEELKAKVLYSIRQSVTEVSINEVSITEVSVSKVTDRATFDSANGPGV</sequence>
<comment type="caution">
    <text evidence="2">The sequence shown here is derived from an EMBL/GenBank/DDBJ whole genome shotgun (WGS) entry which is preliminary data.</text>
</comment>
<gene>
    <name evidence="2" type="ORF">GCM10009843_20700</name>
</gene>
<evidence type="ECO:0000313" key="2">
    <source>
        <dbReference type="EMBL" id="GAA2124214.1"/>
    </source>
</evidence>
<dbReference type="Pfam" id="PF13490">
    <property type="entry name" value="zf-HC2"/>
    <property type="match status" value="1"/>
</dbReference>